<dbReference type="AlphaFoldDB" id="A0AA43UBR0"/>
<evidence type="ECO:0000313" key="6">
    <source>
        <dbReference type="EMBL" id="MDO5457046.1"/>
    </source>
</evidence>
<evidence type="ECO:0000256" key="4">
    <source>
        <dbReference type="ARBA" id="ARBA00022840"/>
    </source>
</evidence>
<dbReference type="InterPro" id="IPR003593">
    <property type="entry name" value="AAA+_ATPase"/>
</dbReference>
<sequence length="224" mass="24482">MTLVVKNLSKKFDDAVILDNFSFKMEEGEIVALVGESGTGKTTFIRILNSLIPIDQGCVMINDAKLVDTDENGQVTYTSGSERWAYDNEIGMVFQDYQLFPNMSALENLMEAPLAQKILSKQAIREKAVALLEQMGLGEKINAMPKTLSGGQAQRVAIARSMMLDPKVLCFDEPTSALDKDSASIVGEMIQSIAAEGTGIIVVTHDINFAEEYSTRVLSSAEFI</sequence>
<evidence type="ECO:0000256" key="2">
    <source>
        <dbReference type="ARBA" id="ARBA00022448"/>
    </source>
</evidence>
<protein>
    <submittedName>
        <fullName evidence="6">ATP-binding cassette domain-containing protein</fullName>
    </submittedName>
</protein>
<comment type="caution">
    <text evidence="6">The sequence shown here is derived from an EMBL/GenBank/DDBJ whole genome shotgun (WGS) entry which is preliminary data.</text>
</comment>
<dbReference type="SUPFAM" id="SSF52540">
    <property type="entry name" value="P-loop containing nucleoside triphosphate hydrolases"/>
    <property type="match status" value="1"/>
</dbReference>
<dbReference type="SMART" id="SM00382">
    <property type="entry name" value="AAA"/>
    <property type="match status" value="1"/>
</dbReference>
<dbReference type="GO" id="GO:0005524">
    <property type="term" value="F:ATP binding"/>
    <property type="evidence" value="ECO:0007669"/>
    <property type="project" value="UniProtKB-KW"/>
</dbReference>
<dbReference type="InterPro" id="IPR027417">
    <property type="entry name" value="P-loop_NTPase"/>
</dbReference>
<evidence type="ECO:0000313" key="7">
    <source>
        <dbReference type="Proteomes" id="UP001171751"/>
    </source>
</evidence>
<dbReference type="Proteomes" id="UP001171751">
    <property type="component" value="Unassembled WGS sequence"/>
</dbReference>
<evidence type="ECO:0000259" key="5">
    <source>
        <dbReference type="PROSITE" id="PS50893"/>
    </source>
</evidence>
<dbReference type="Pfam" id="PF00005">
    <property type="entry name" value="ABC_tran"/>
    <property type="match status" value="1"/>
</dbReference>
<dbReference type="InterPro" id="IPR050086">
    <property type="entry name" value="MetN_ABC_transporter-like"/>
</dbReference>
<dbReference type="PROSITE" id="PS50893">
    <property type="entry name" value="ABC_TRANSPORTER_2"/>
    <property type="match status" value="1"/>
</dbReference>
<keyword evidence="3" id="KW-0547">Nucleotide-binding</keyword>
<reference evidence="6" key="1">
    <citation type="submission" date="2023-07" db="EMBL/GenBank/DDBJ databases">
        <title>Between Cages and Wild: Unraveling the Impact of Captivity on Animal Microbiomes and Antimicrobial Resistance.</title>
        <authorList>
            <person name="Schmartz G.P."/>
            <person name="Rehner J."/>
            <person name="Schuff M.J."/>
            <person name="Becker S.L."/>
            <person name="Kravczyk M."/>
            <person name="Gurevich A."/>
            <person name="Francke R."/>
            <person name="Mueller R."/>
            <person name="Keller V."/>
            <person name="Keller A."/>
        </authorList>
    </citation>
    <scope>NUCLEOTIDE SEQUENCE</scope>
    <source>
        <strain evidence="6">S39M_St_73</strain>
    </source>
</reference>
<dbReference type="InterPro" id="IPR017871">
    <property type="entry name" value="ABC_transporter-like_CS"/>
</dbReference>
<dbReference type="EMBL" id="JAUNQW010000004">
    <property type="protein sequence ID" value="MDO5457046.1"/>
    <property type="molecule type" value="Genomic_DNA"/>
</dbReference>
<comment type="similarity">
    <text evidence="1">Belongs to the ABC transporter superfamily.</text>
</comment>
<proteinExistence type="inferred from homology"/>
<keyword evidence="4 6" id="KW-0067">ATP-binding</keyword>
<dbReference type="GO" id="GO:0016887">
    <property type="term" value="F:ATP hydrolysis activity"/>
    <property type="evidence" value="ECO:0007669"/>
    <property type="project" value="InterPro"/>
</dbReference>
<dbReference type="Gene3D" id="3.40.50.300">
    <property type="entry name" value="P-loop containing nucleotide triphosphate hydrolases"/>
    <property type="match status" value="1"/>
</dbReference>
<organism evidence="6 7">
    <name type="scientific">Atopococcus tabaci</name>
    <dbReference type="NCBI Taxonomy" id="269774"/>
    <lineage>
        <taxon>Bacteria</taxon>
        <taxon>Bacillati</taxon>
        <taxon>Bacillota</taxon>
        <taxon>Bacilli</taxon>
        <taxon>Lactobacillales</taxon>
        <taxon>Carnobacteriaceae</taxon>
        <taxon>Atopococcus</taxon>
    </lineage>
</organism>
<evidence type="ECO:0000256" key="1">
    <source>
        <dbReference type="ARBA" id="ARBA00005417"/>
    </source>
</evidence>
<dbReference type="PANTHER" id="PTHR43166">
    <property type="entry name" value="AMINO ACID IMPORT ATP-BINDING PROTEIN"/>
    <property type="match status" value="1"/>
</dbReference>
<name>A0AA43UBR0_9LACT</name>
<keyword evidence="2" id="KW-0813">Transport</keyword>
<evidence type="ECO:0000256" key="3">
    <source>
        <dbReference type="ARBA" id="ARBA00022741"/>
    </source>
</evidence>
<keyword evidence="7" id="KW-1185">Reference proteome</keyword>
<dbReference type="InterPro" id="IPR003439">
    <property type="entry name" value="ABC_transporter-like_ATP-bd"/>
</dbReference>
<accession>A0AA43UBR0</accession>
<feature type="domain" description="ABC transporter" evidence="5">
    <location>
        <begin position="3"/>
        <end position="224"/>
    </location>
</feature>
<gene>
    <name evidence="6" type="ORF">Q4F26_01745</name>
</gene>
<dbReference type="PROSITE" id="PS00211">
    <property type="entry name" value="ABC_TRANSPORTER_1"/>
    <property type="match status" value="1"/>
</dbReference>
<dbReference type="PANTHER" id="PTHR43166:SF4">
    <property type="entry name" value="PHOSPHONATES IMPORT ATP-BINDING PROTEIN PHNC"/>
    <property type="match status" value="1"/>
</dbReference>